<keyword evidence="7" id="KW-0325">Glycoprotein</keyword>
<dbReference type="SUPFAM" id="SSF51695">
    <property type="entry name" value="PLC-like phosphodiesterases"/>
    <property type="match status" value="2"/>
</dbReference>
<evidence type="ECO:0000256" key="7">
    <source>
        <dbReference type="ARBA" id="ARBA00023180"/>
    </source>
</evidence>
<dbReference type="GO" id="GO:0006071">
    <property type="term" value="P:glycerol metabolic process"/>
    <property type="evidence" value="ECO:0007669"/>
    <property type="project" value="UniProtKB-KW"/>
</dbReference>
<reference evidence="12 13" key="1">
    <citation type="journal article" date="2017" name="Plant Biotechnol. J.">
        <title>A comprehensive draft genome sequence for lupin (Lupinus angustifolius), an emerging health food: insights into plant-microbe interactions and legume evolution.</title>
        <authorList>
            <person name="Hane J.K."/>
            <person name="Ming Y."/>
            <person name="Kamphuis L.G."/>
            <person name="Nelson M.N."/>
            <person name="Garg G."/>
            <person name="Atkins C.A."/>
            <person name="Bayer P.E."/>
            <person name="Bravo A."/>
            <person name="Bringans S."/>
            <person name="Cannon S."/>
            <person name="Edwards D."/>
            <person name="Foley R."/>
            <person name="Gao L.L."/>
            <person name="Harrison M.J."/>
            <person name="Huang W."/>
            <person name="Hurgobin B."/>
            <person name="Li S."/>
            <person name="Liu C.W."/>
            <person name="McGrath A."/>
            <person name="Morahan G."/>
            <person name="Murray J."/>
            <person name="Weller J."/>
            <person name="Jian J."/>
            <person name="Singh K.B."/>
        </authorList>
    </citation>
    <scope>NUCLEOTIDE SEQUENCE [LARGE SCALE GENOMIC DNA]</scope>
    <source>
        <strain evidence="13">cv. Tanjil</strain>
        <tissue evidence="12">Whole plant</tissue>
    </source>
</reference>
<evidence type="ECO:0000313" key="12">
    <source>
        <dbReference type="EMBL" id="OIW02899.1"/>
    </source>
</evidence>
<evidence type="ECO:0000313" key="13">
    <source>
        <dbReference type="Proteomes" id="UP000188354"/>
    </source>
</evidence>
<feature type="domain" description="GP-PDE" evidence="11">
    <location>
        <begin position="40"/>
        <end position="340"/>
    </location>
</feature>
<dbReference type="FunFam" id="3.20.20.190:FF:000013">
    <property type="entry name" value="Glycerophosphodiester phosphodiesterase GDPDL3"/>
    <property type="match status" value="1"/>
</dbReference>
<sequence>MWNSRALHHLLLHSFFLIASVSAQRSNITSAWKTLSGSPPLVIARGGFSGIFPDSSKDAYSFAILTSVPEVTLWCDVQLTKDGAGICLPNIKLENATDISAIFQNKSTNYLVNGIPTSGYFSVDYTLKDLSSVALTQGVFSRSEVFDGMLFAILTVDDLVKELAPPGLWLNVQHDAFYSQHNLSMRNFVLSVSRRVIVSHISSPEIGFLRSITARFNPKTTKLVFRFLGQDDKEPSTNQTYGSLLKNLTFIKTFASGIIVPKGYIWPVDASLYLQQHTSLVSDAHKVGLEVFASDFANDVSFSFNYSYDPLAEYLQFIDNGDFSVDGVLSDFPITPSEAVDVELSSYDADCFAHLGPNAKKIDNTLIISKYGASGDFPACTDVAYKQAILDGVDVLDCPVQVSKDGIPFCSSSIDLIDSTTVAQSSFSTLAATIPEIKPTGSGIFSFSLTWDNIKSLTPSILNPFGTKYKLFRNPKYKSVGSLLTLSEFLSLTKNQTSLSGIVIIIENAAYLADKQGLGVTDSVIDALSKAGYDKPGAQKVFIQSTNSSVLNKFKEKTNYERVYKIDETVGDAATKAVDDIKRFASSVVVNKNSVFPRNTGFIIGSTNTVSKLKSSNLSVFVETFSNEYLSQAWDFFSDATVEINSFIQGSDIDGIITDFPKTANRYRTNKCLNLGKNTPPYMQAVQPGALYGLITDNFLPPAVAPLPPLSDSEVVEAPLPPVSKITPAFSPDSGTKPGTQPKGNAQPKVIGCFFLSSLAVLENVLAESRMMIPDCHKRLEASLADLKGILAELEESGEKEGPEIDEARSTIAEVEKVIETSEA</sequence>
<comment type="similarity">
    <text evidence="2">Belongs to the glycerophosphoryl diester phosphodiesterase family.</text>
</comment>
<feature type="chain" id="PRO_5020025368" description="glycerophosphodiester phosphodiesterase" evidence="10">
    <location>
        <begin position="24"/>
        <end position="824"/>
    </location>
</feature>
<dbReference type="PANTHER" id="PTHR43620:SF7">
    <property type="entry name" value="GLYCEROPHOSPHODIESTER PHOSPHODIESTERASE GDPD5-RELATED"/>
    <property type="match status" value="1"/>
</dbReference>
<dbReference type="PANTHER" id="PTHR43620">
    <property type="entry name" value="GLYCEROPHOSPHORYL DIESTER PHOSPHODIESTERASE"/>
    <property type="match status" value="1"/>
</dbReference>
<dbReference type="GO" id="GO:0048487">
    <property type="term" value="F:beta-tubulin binding"/>
    <property type="evidence" value="ECO:0007669"/>
    <property type="project" value="InterPro"/>
</dbReference>
<evidence type="ECO:0000256" key="3">
    <source>
        <dbReference type="ARBA" id="ARBA00012247"/>
    </source>
</evidence>
<evidence type="ECO:0000256" key="5">
    <source>
        <dbReference type="ARBA" id="ARBA00022798"/>
    </source>
</evidence>
<dbReference type="GO" id="GO:0006629">
    <property type="term" value="P:lipid metabolic process"/>
    <property type="evidence" value="ECO:0007669"/>
    <property type="project" value="InterPro"/>
</dbReference>
<proteinExistence type="inferred from homology"/>
<dbReference type="GO" id="GO:0007021">
    <property type="term" value="P:tubulin complex assembly"/>
    <property type="evidence" value="ECO:0007669"/>
    <property type="project" value="InterPro"/>
</dbReference>
<dbReference type="EMBL" id="CM007371">
    <property type="protein sequence ID" value="OIW02899.1"/>
    <property type="molecule type" value="Genomic_DNA"/>
</dbReference>
<evidence type="ECO:0000256" key="4">
    <source>
        <dbReference type="ARBA" id="ARBA00022729"/>
    </source>
</evidence>
<evidence type="ECO:0000256" key="8">
    <source>
        <dbReference type="ARBA" id="ARBA00023186"/>
    </source>
</evidence>
<dbReference type="Gene3D" id="1.20.58.90">
    <property type="match status" value="1"/>
</dbReference>
<comment type="similarity">
    <text evidence="1">Belongs to the TBCA family.</text>
</comment>
<dbReference type="EC" id="3.1.4.46" evidence="3"/>
<dbReference type="Gramene" id="OIW02899">
    <property type="protein sequence ID" value="OIW02899"/>
    <property type="gene ID" value="TanjilG_29675"/>
</dbReference>
<evidence type="ECO:0000259" key="11">
    <source>
        <dbReference type="PROSITE" id="PS51704"/>
    </source>
</evidence>
<keyword evidence="4 10" id="KW-0732">Signal</keyword>
<dbReference type="STRING" id="3871.A0A4P1R5Z2"/>
<organism evidence="12 13">
    <name type="scientific">Lupinus angustifolius</name>
    <name type="common">Narrow-leaved blue lupine</name>
    <dbReference type="NCBI Taxonomy" id="3871"/>
    <lineage>
        <taxon>Eukaryota</taxon>
        <taxon>Viridiplantae</taxon>
        <taxon>Streptophyta</taxon>
        <taxon>Embryophyta</taxon>
        <taxon>Tracheophyta</taxon>
        <taxon>Spermatophyta</taxon>
        <taxon>Magnoliopsida</taxon>
        <taxon>eudicotyledons</taxon>
        <taxon>Gunneridae</taxon>
        <taxon>Pentapetalae</taxon>
        <taxon>rosids</taxon>
        <taxon>fabids</taxon>
        <taxon>Fabales</taxon>
        <taxon>Fabaceae</taxon>
        <taxon>Papilionoideae</taxon>
        <taxon>50 kb inversion clade</taxon>
        <taxon>genistoids sensu lato</taxon>
        <taxon>core genistoids</taxon>
        <taxon>Genisteae</taxon>
        <taxon>Lupinus</taxon>
    </lineage>
</organism>
<dbReference type="AlphaFoldDB" id="A0A4P1R5Z2"/>
<dbReference type="Pfam" id="PF02970">
    <property type="entry name" value="TBCA"/>
    <property type="match status" value="1"/>
</dbReference>
<accession>A0A4P1R5Z2</accession>
<dbReference type="PROSITE" id="PS51704">
    <property type="entry name" value="GP_PDE"/>
    <property type="match status" value="2"/>
</dbReference>
<evidence type="ECO:0000256" key="9">
    <source>
        <dbReference type="ARBA" id="ARBA00047512"/>
    </source>
</evidence>
<protein>
    <recommendedName>
        <fullName evidence="3">glycerophosphodiester phosphodiesterase</fullName>
        <ecNumber evidence="3">3.1.4.46</ecNumber>
    </recommendedName>
</protein>
<dbReference type="InterPro" id="IPR017946">
    <property type="entry name" value="PLC-like_Pdiesterase_TIM-brl"/>
</dbReference>
<evidence type="ECO:0000256" key="6">
    <source>
        <dbReference type="ARBA" id="ARBA00022801"/>
    </source>
</evidence>
<evidence type="ECO:0000256" key="2">
    <source>
        <dbReference type="ARBA" id="ARBA00007277"/>
    </source>
</evidence>
<dbReference type="Pfam" id="PF03009">
    <property type="entry name" value="GDPD"/>
    <property type="match status" value="1"/>
</dbReference>
<gene>
    <name evidence="12" type="ORF">TanjilG_29675</name>
</gene>
<feature type="domain" description="GP-PDE" evidence="11">
    <location>
        <begin position="365"/>
        <end position="668"/>
    </location>
</feature>
<dbReference type="CDD" id="cd08604">
    <property type="entry name" value="GDPD_SHV3_repeat_2"/>
    <property type="match status" value="1"/>
</dbReference>
<keyword evidence="13" id="KW-1185">Reference proteome</keyword>
<keyword evidence="8" id="KW-0143">Chaperone</keyword>
<dbReference type="Gene3D" id="3.20.20.190">
    <property type="entry name" value="Phosphatidylinositol (PI) phosphodiesterase"/>
    <property type="match status" value="2"/>
</dbReference>
<dbReference type="CDD" id="cd08603">
    <property type="entry name" value="GDPD_SHV3_repeat_1"/>
    <property type="match status" value="1"/>
</dbReference>
<dbReference type="InterPro" id="IPR036126">
    <property type="entry name" value="TBCA_sf"/>
</dbReference>
<keyword evidence="5" id="KW-0319">Glycerol metabolism</keyword>
<keyword evidence="6" id="KW-0378">Hydrolase</keyword>
<dbReference type="Proteomes" id="UP000188354">
    <property type="component" value="Chromosome LG11"/>
</dbReference>
<dbReference type="GO" id="GO:0008889">
    <property type="term" value="F:glycerophosphodiester phosphodiesterase activity"/>
    <property type="evidence" value="ECO:0007669"/>
    <property type="project" value="UniProtKB-EC"/>
</dbReference>
<dbReference type="GO" id="GO:0007023">
    <property type="term" value="P:post-chaperonin tubulin folding pathway"/>
    <property type="evidence" value="ECO:0007669"/>
    <property type="project" value="InterPro"/>
</dbReference>
<dbReference type="InterPro" id="IPR030395">
    <property type="entry name" value="GP_PDE_dom"/>
</dbReference>
<feature type="signal peptide" evidence="10">
    <location>
        <begin position="1"/>
        <end position="23"/>
    </location>
</feature>
<name>A0A4P1R5Z2_LUPAN</name>
<dbReference type="SUPFAM" id="SSF46988">
    <property type="entry name" value="Tubulin chaperone cofactor A"/>
    <property type="match status" value="1"/>
</dbReference>
<comment type="catalytic activity">
    <reaction evidence="9">
        <text>a sn-glycero-3-phosphodiester + H2O = an alcohol + sn-glycerol 3-phosphate + H(+)</text>
        <dbReference type="Rhea" id="RHEA:12969"/>
        <dbReference type="ChEBI" id="CHEBI:15377"/>
        <dbReference type="ChEBI" id="CHEBI:15378"/>
        <dbReference type="ChEBI" id="CHEBI:30879"/>
        <dbReference type="ChEBI" id="CHEBI:57597"/>
        <dbReference type="ChEBI" id="CHEBI:83408"/>
        <dbReference type="EC" id="3.1.4.46"/>
    </reaction>
</comment>
<evidence type="ECO:0000256" key="1">
    <source>
        <dbReference type="ARBA" id="ARBA00006806"/>
    </source>
</evidence>
<evidence type="ECO:0000256" key="10">
    <source>
        <dbReference type="SAM" id="SignalP"/>
    </source>
</evidence>
<dbReference type="InterPro" id="IPR004226">
    <property type="entry name" value="TBCA"/>
</dbReference>
<dbReference type="FunFam" id="3.20.20.190:FF:000011">
    <property type="entry name" value="Glycerophosphodiester phosphodiesterase GDPDL3"/>
    <property type="match status" value="1"/>
</dbReference>